<dbReference type="Proteomes" id="UP000509510">
    <property type="component" value="Chromosome III"/>
</dbReference>
<evidence type="ECO:0008006" key="3">
    <source>
        <dbReference type="Google" id="ProtNLM"/>
    </source>
</evidence>
<organism evidence="1 2">
    <name type="scientific">Talaromyces rugulosus</name>
    <name type="common">Penicillium rugulosum</name>
    <dbReference type="NCBI Taxonomy" id="121627"/>
    <lineage>
        <taxon>Eukaryota</taxon>
        <taxon>Fungi</taxon>
        <taxon>Dikarya</taxon>
        <taxon>Ascomycota</taxon>
        <taxon>Pezizomycotina</taxon>
        <taxon>Eurotiomycetes</taxon>
        <taxon>Eurotiomycetidae</taxon>
        <taxon>Eurotiales</taxon>
        <taxon>Trichocomaceae</taxon>
        <taxon>Talaromyces</taxon>
        <taxon>Talaromyces sect. Islandici</taxon>
    </lineage>
</organism>
<name>A0A7H8QW84_TALRU</name>
<dbReference type="SUPFAM" id="SSF54593">
    <property type="entry name" value="Glyoxalase/Bleomycin resistance protein/Dihydroxybiphenyl dioxygenase"/>
    <property type="match status" value="1"/>
</dbReference>
<dbReference type="AlphaFoldDB" id="A0A7H8QW84"/>
<dbReference type="EMBL" id="CP055900">
    <property type="protein sequence ID" value="QKX58324.1"/>
    <property type="molecule type" value="Genomic_DNA"/>
</dbReference>
<dbReference type="InterPro" id="IPR029068">
    <property type="entry name" value="Glyas_Bleomycin-R_OHBP_Dase"/>
</dbReference>
<evidence type="ECO:0000313" key="2">
    <source>
        <dbReference type="Proteomes" id="UP000509510"/>
    </source>
</evidence>
<sequence>MNEPTRVWVSPSGMARMKEFYRTVLAPLDYKEMVHNDDNTLIGFGDGDHLPSLYLKIAADGQEFSSEYIAIDAKDREEVRAFYNIAIQQGAQEKSKPNLGSVRALGQRCYTAAVIDPEGNELAVIDGTPYDDLRQWL</sequence>
<dbReference type="KEGG" id="trg:TRUGW13939_05446"/>
<dbReference type="OrthoDB" id="4227389at2759"/>
<dbReference type="Gene3D" id="3.10.180.10">
    <property type="entry name" value="2,3-Dihydroxybiphenyl 1,2-Dioxygenase, domain 1"/>
    <property type="match status" value="1"/>
</dbReference>
<proteinExistence type="predicted"/>
<protein>
    <recommendedName>
        <fullName evidence="3">VOC domain-containing protein</fullName>
    </recommendedName>
</protein>
<dbReference type="PANTHER" id="PTHR35006:SF2">
    <property type="entry name" value="GLYOXALASE FAMILY PROTEIN (AFU_ORTHOLOGUE AFUA_5G14830)"/>
    <property type="match status" value="1"/>
</dbReference>
<dbReference type="RefSeq" id="XP_035344502.1">
    <property type="nucleotide sequence ID" value="XM_035488609.1"/>
</dbReference>
<dbReference type="GeneID" id="55992943"/>
<dbReference type="PANTHER" id="PTHR35006">
    <property type="entry name" value="GLYOXALASE FAMILY PROTEIN (AFU_ORTHOLOGUE AFUA_5G14830)"/>
    <property type="match status" value="1"/>
</dbReference>
<keyword evidence="2" id="KW-1185">Reference proteome</keyword>
<accession>A0A7H8QW84</accession>
<gene>
    <name evidence="1" type="ORF">TRUGW13939_05446</name>
</gene>
<evidence type="ECO:0000313" key="1">
    <source>
        <dbReference type="EMBL" id="QKX58324.1"/>
    </source>
</evidence>
<reference evidence="2" key="1">
    <citation type="submission" date="2020-06" db="EMBL/GenBank/DDBJ databases">
        <title>A chromosome-scale genome assembly of Talaromyces rugulosus W13939.</title>
        <authorList>
            <person name="Wang B."/>
            <person name="Guo L."/>
            <person name="Ye K."/>
            <person name="Wang L."/>
        </authorList>
    </citation>
    <scope>NUCLEOTIDE SEQUENCE [LARGE SCALE GENOMIC DNA]</scope>
    <source>
        <strain evidence="2">W13939</strain>
    </source>
</reference>